<sequence length="172" mass="20619">MRDEEVVDMIRHYRHDLLNHLQLIQGYAQMDKLDKVKEKTTELLDDLLQERKLSNLNGPNFTLWMMNFNSTYDSFRLSYEIDLDHADFSSIDRTLTHHCEEIIKELHKHILDEQIYNGKLSIYKQNHSVRMMIRFEGEFLNQQELKSSLVNKPFIQDVDMNEQGCSIRLRLM</sequence>
<dbReference type="Gene3D" id="1.10.287.130">
    <property type="match status" value="1"/>
</dbReference>
<dbReference type="Proteomes" id="UP001500880">
    <property type="component" value="Unassembled WGS sequence"/>
</dbReference>
<evidence type="ECO:0000259" key="4">
    <source>
        <dbReference type="Pfam" id="PF14682"/>
    </source>
</evidence>
<feature type="domain" description="Sporulation initiation phosphotransferase B C-terminal" evidence="4">
    <location>
        <begin position="59"/>
        <end position="151"/>
    </location>
</feature>
<protein>
    <recommendedName>
        <fullName evidence="8">Stage 0 sporulation protein B (Sporulation initiation phosphotransferase)</fullName>
    </recommendedName>
</protein>
<evidence type="ECO:0000259" key="5">
    <source>
        <dbReference type="Pfam" id="PF14689"/>
    </source>
</evidence>
<keyword evidence="1" id="KW-0597">Phosphoprotein</keyword>
<evidence type="ECO:0000256" key="2">
    <source>
        <dbReference type="ARBA" id="ARBA00022679"/>
    </source>
</evidence>
<feature type="domain" description="SpoOB alpha-helical" evidence="5">
    <location>
        <begin position="4"/>
        <end position="56"/>
    </location>
</feature>
<comment type="caution">
    <text evidence="6">The sequence shown here is derived from an EMBL/GenBank/DDBJ whole genome shotgun (WGS) entry which is preliminary data.</text>
</comment>
<keyword evidence="7" id="KW-1185">Reference proteome</keyword>
<gene>
    <name evidence="6" type="ORF">GCM10008986_05610</name>
</gene>
<evidence type="ECO:0000256" key="1">
    <source>
        <dbReference type="ARBA" id="ARBA00022553"/>
    </source>
</evidence>
<organism evidence="6 7">
    <name type="scientific">Salinibacillus aidingensis</name>
    <dbReference type="NCBI Taxonomy" id="237684"/>
    <lineage>
        <taxon>Bacteria</taxon>
        <taxon>Bacillati</taxon>
        <taxon>Bacillota</taxon>
        <taxon>Bacilli</taxon>
        <taxon>Bacillales</taxon>
        <taxon>Bacillaceae</taxon>
        <taxon>Salinibacillus</taxon>
    </lineage>
</organism>
<dbReference type="InterPro" id="IPR037100">
    <property type="entry name" value="Spo0B_C_sf"/>
</dbReference>
<evidence type="ECO:0000313" key="7">
    <source>
        <dbReference type="Proteomes" id="UP001500880"/>
    </source>
</evidence>
<proteinExistence type="predicted"/>
<dbReference type="RefSeq" id="WP_343837293.1">
    <property type="nucleotide sequence ID" value="NZ_BAAADO010000001.1"/>
</dbReference>
<accession>A0ABN1ATZ9</accession>
<dbReference type="Pfam" id="PF14689">
    <property type="entry name" value="SPOB_a"/>
    <property type="match status" value="1"/>
</dbReference>
<evidence type="ECO:0008006" key="8">
    <source>
        <dbReference type="Google" id="ProtNLM"/>
    </source>
</evidence>
<dbReference type="EMBL" id="BAAADO010000001">
    <property type="protein sequence ID" value="GAA0483412.1"/>
    <property type="molecule type" value="Genomic_DNA"/>
</dbReference>
<keyword evidence="2" id="KW-0808">Transferase</keyword>
<evidence type="ECO:0000256" key="3">
    <source>
        <dbReference type="ARBA" id="ARBA00022777"/>
    </source>
</evidence>
<dbReference type="SUPFAM" id="SSF55890">
    <property type="entry name" value="Sporulation response regulatory protein Spo0B"/>
    <property type="match status" value="1"/>
</dbReference>
<reference evidence="6 7" key="1">
    <citation type="journal article" date="2019" name="Int. J. Syst. Evol. Microbiol.">
        <title>The Global Catalogue of Microorganisms (GCM) 10K type strain sequencing project: providing services to taxonomists for standard genome sequencing and annotation.</title>
        <authorList>
            <consortium name="The Broad Institute Genomics Platform"/>
            <consortium name="The Broad Institute Genome Sequencing Center for Infectious Disease"/>
            <person name="Wu L."/>
            <person name="Ma J."/>
        </authorList>
    </citation>
    <scope>NUCLEOTIDE SEQUENCE [LARGE SCALE GENOMIC DNA]</scope>
    <source>
        <strain evidence="6 7">JCM 12389</strain>
    </source>
</reference>
<dbReference type="InterPro" id="IPR039506">
    <property type="entry name" value="SPOB_a"/>
</dbReference>
<dbReference type="InterPro" id="IPR016120">
    <property type="entry name" value="Sig_transdc_His_kin_SpoOB"/>
</dbReference>
<dbReference type="Pfam" id="PF14682">
    <property type="entry name" value="SPOB_ab"/>
    <property type="match status" value="1"/>
</dbReference>
<evidence type="ECO:0000313" key="6">
    <source>
        <dbReference type="EMBL" id="GAA0483412.1"/>
    </source>
</evidence>
<keyword evidence="3" id="KW-0418">Kinase</keyword>
<dbReference type="Gene3D" id="3.30.565.30">
    <property type="entry name" value="Sporulation initiation phosphotransferase B (SpoOB), C-terminal domain"/>
    <property type="match status" value="1"/>
</dbReference>
<dbReference type="InterPro" id="IPR016122">
    <property type="entry name" value="SpoOB_C"/>
</dbReference>
<name>A0ABN1ATZ9_9BACI</name>